<keyword evidence="3" id="KW-0812">Transmembrane</keyword>
<keyword evidence="3" id="KW-0472">Membrane</keyword>
<evidence type="ECO:0000256" key="3">
    <source>
        <dbReference type="SAM" id="Phobius"/>
    </source>
</evidence>
<reference evidence="4 5" key="1">
    <citation type="submission" date="2016-02" db="EMBL/GenBank/DDBJ databases">
        <authorList>
            <person name="Wen L."/>
            <person name="He K."/>
            <person name="Yang H."/>
        </authorList>
    </citation>
    <scope>NUCLEOTIDE SEQUENCE [LARGE SCALE GENOMIC DNA]</scope>
    <source>
        <strain evidence="4 5">DSM 22607</strain>
    </source>
</reference>
<evidence type="ECO:0000313" key="4">
    <source>
        <dbReference type="EMBL" id="KXK66515.1"/>
    </source>
</evidence>
<dbReference type="GO" id="GO:0016787">
    <property type="term" value="F:hydrolase activity"/>
    <property type="evidence" value="ECO:0007669"/>
    <property type="project" value="UniProtKB-KW"/>
</dbReference>
<evidence type="ECO:0000256" key="2">
    <source>
        <dbReference type="PIRSR" id="PIRSR605754-1"/>
    </source>
</evidence>
<dbReference type="SUPFAM" id="SSF63817">
    <property type="entry name" value="Sortase"/>
    <property type="match status" value="1"/>
</dbReference>
<dbReference type="OrthoDB" id="9806013at2"/>
<feature type="active site" description="Acyl-thioester intermediate" evidence="2">
    <location>
        <position position="249"/>
    </location>
</feature>
<keyword evidence="3" id="KW-1133">Transmembrane helix</keyword>
<organism evidence="4 5">
    <name type="scientific">Christensenella minuta</name>
    <dbReference type="NCBI Taxonomy" id="626937"/>
    <lineage>
        <taxon>Bacteria</taxon>
        <taxon>Bacillati</taxon>
        <taxon>Bacillota</taxon>
        <taxon>Clostridia</taxon>
        <taxon>Christensenellales</taxon>
        <taxon>Christensenellaceae</taxon>
        <taxon>Christensenella</taxon>
    </lineage>
</organism>
<dbReference type="STRING" id="626937.HMPREF3293_00558"/>
<dbReference type="RefSeq" id="WP_066522610.1">
    <property type="nucleotide sequence ID" value="NZ_CABMOF010000009.1"/>
</dbReference>
<protein>
    <submittedName>
        <fullName evidence="4">Sortase, SrtB family</fullName>
    </submittedName>
</protein>
<comment type="caution">
    <text evidence="4">The sequence shown here is derived from an EMBL/GenBank/DDBJ whole genome shotgun (WGS) entry which is preliminary data.</text>
</comment>
<dbReference type="InterPro" id="IPR023365">
    <property type="entry name" value="Sortase_dom-sf"/>
</dbReference>
<dbReference type="EMBL" id="LSZW01000040">
    <property type="protein sequence ID" value="KXK66515.1"/>
    <property type="molecule type" value="Genomic_DNA"/>
</dbReference>
<dbReference type="InterPro" id="IPR009835">
    <property type="entry name" value="SrtB"/>
</dbReference>
<dbReference type="Pfam" id="PF04203">
    <property type="entry name" value="Sortase"/>
    <property type="match status" value="1"/>
</dbReference>
<accession>A0A136Q760</accession>
<feature type="active site" description="Proton donor/acceptor" evidence="2">
    <location>
        <position position="152"/>
    </location>
</feature>
<dbReference type="KEGG" id="cmiu:B1H56_09840"/>
<feature type="transmembrane region" description="Helical" evidence="3">
    <location>
        <begin position="15"/>
        <end position="36"/>
    </location>
</feature>
<evidence type="ECO:0000313" key="5">
    <source>
        <dbReference type="Proteomes" id="UP000070366"/>
    </source>
</evidence>
<dbReference type="Gene3D" id="2.40.260.10">
    <property type="entry name" value="Sortase"/>
    <property type="match status" value="1"/>
</dbReference>
<dbReference type="Proteomes" id="UP000070366">
    <property type="component" value="Unassembled WGS sequence"/>
</dbReference>
<dbReference type="PATRIC" id="fig|626937.4.peg.548"/>
<dbReference type="CDD" id="cd05826">
    <property type="entry name" value="Sortase_B"/>
    <property type="match status" value="1"/>
</dbReference>
<gene>
    <name evidence="4" type="ORF">HMPREF3293_00558</name>
</gene>
<proteinExistence type="predicted"/>
<dbReference type="NCBIfam" id="TIGR03064">
    <property type="entry name" value="sortase_srtB"/>
    <property type="match status" value="1"/>
</dbReference>
<keyword evidence="5" id="KW-1185">Reference proteome</keyword>
<dbReference type="AlphaFoldDB" id="A0A136Q760"/>
<dbReference type="InterPro" id="IPR005754">
    <property type="entry name" value="Sortase"/>
</dbReference>
<evidence type="ECO:0000256" key="1">
    <source>
        <dbReference type="ARBA" id="ARBA00022801"/>
    </source>
</evidence>
<name>A0A136Q760_9FIRM</name>
<sequence>MEKETKRHSVKRRTLVVILVTAMIILAAAVIGLLVLSDWERRDEALNEQMQQIAQRTMEPSPTGQPEITETASQAPNVPIDFAALRTQNQDIYAWITVPGTDVDYPIVQNPLDDSFYLTHNLAGQESVEGAIYTERFNSKDFTDPNTVIYGHNMKNGSMFAGLHQYEDKAFFDENREIVVYTPEKKLTYRIFAAYASGNEHIMQAYDFTDQSVFTRYLDGIFNIRDMKANIDSGMTVTDRDKILTLSTCVKGQDEKRYLVQAVLETDE</sequence>
<keyword evidence="1" id="KW-0378">Hydrolase</keyword>